<dbReference type="SUPFAM" id="SSF48403">
    <property type="entry name" value="Ankyrin repeat"/>
    <property type="match status" value="1"/>
</dbReference>
<keyword evidence="2" id="KW-0677">Repeat</keyword>
<evidence type="ECO:0000256" key="1">
    <source>
        <dbReference type="ARBA" id="ARBA00004308"/>
    </source>
</evidence>
<dbReference type="Proteomes" id="UP000050761">
    <property type="component" value="Unassembled WGS sequence"/>
</dbReference>
<organism evidence="7 8">
    <name type="scientific">Heligmosomoides polygyrus</name>
    <name type="common">Parasitic roundworm</name>
    <dbReference type="NCBI Taxonomy" id="6339"/>
    <lineage>
        <taxon>Eukaryota</taxon>
        <taxon>Metazoa</taxon>
        <taxon>Ecdysozoa</taxon>
        <taxon>Nematoda</taxon>
        <taxon>Chromadorea</taxon>
        <taxon>Rhabditida</taxon>
        <taxon>Rhabditina</taxon>
        <taxon>Rhabditomorpha</taxon>
        <taxon>Strongyloidea</taxon>
        <taxon>Heligmosomidae</taxon>
        <taxon>Heligmosomoides</taxon>
    </lineage>
</organism>
<dbReference type="Pfam" id="PF11904">
    <property type="entry name" value="ANKRD13_C"/>
    <property type="match status" value="1"/>
</dbReference>
<evidence type="ECO:0000259" key="5">
    <source>
        <dbReference type="Pfam" id="PF11904"/>
    </source>
</evidence>
<evidence type="ECO:0000313" key="7">
    <source>
        <dbReference type="Proteomes" id="UP000050761"/>
    </source>
</evidence>
<dbReference type="PANTHER" id="PTHR12447:SF31">
    <property type="entry name" value="LD31969P"/>
    <property type="match status" value="1"/>
</dbReference>
<gene>
    <name evidence="6" type="ORF">HPBE_LOCUS1014</name>
</gene>
<evidence type="ECO:0000256" key="2">
    <source>
        <dbReference type="ARBA" id="ARBA00022737"/>
    </source>
</evidence>
<reference evidence="8" key="2">
    <citation type="submission" date="2019-09" db="UniProtKB">
        <authorList>
            <consortium name="WormBaseParasite"/>
        </authorList>
    </citation>
    <scope>IDENTIFICATION</scope>
</reference>
<dbReference type="AlphaFoldDB" id="A0A183F4C1"/>
<dbReference type="EMBL" id="UZAH01000955">
    <property type="protein sequence ID" value="VDO19396.1"/>
    <property type="molecule type" value="Genomic_DNA"/>
</dbReference>
<comment type="subcellular location">
    <subcellularLocation>
        <location evidence="1">Endomembrane system</location>
    </subcellularLocation>
</comment>
<dbReference type="Gene3D" id="1.25.40.20">
    <property type="entry name" value="Ankyrin repeat-containing domain"/>
    <property type="match status" value="1"/>
</dbReference>
<keyword evidence="4" id="KW-0040">ANK repeat</keyword>
<feature type="domain" description="Ankyrin repeat" evidence="5">
    <location>
        <begin position="157"/>
        <end position="265"/>
    </location>
</feature>
<dbReference type="InterPro" id="IPR021832">
    <property type="entry name" value="ANKRD13"/>
</dbReference>
<evidence type="ECO:0000256" key="3">
    <source>
        <dbReference type="ARBA" id="ARBA00023136"/>
    </source>
</evidence>
<keyword evidence="7" id="KW-1185">Reference proteome</keyword>
<reference evidence="6 7" key="1">
    <citation type="submission" date="2018-11" db="EMBL/GenBank/DDBJ databases">
        <authorList>
            <consortium name="Pathogen Informatics"/>
        </authorList>
    </citation>
    <scope>NUCLEOTIDE SEQUENCE [LARGE SCALE GENOMIC DNA]</scope>
</reference>
<name>A0A183F4C1_HELPZ</name>
<dbReference type="InterPro" id="IPR055285">
    <property type="entry name" value="ANKRD13_C"/>
</dbReference>
<protein>
    <submittedName>
        <fullName evidence="8">ANK_REP_REGION domain-containing protein</fullName>
    </submittedName>
</protein>
<sequence>MNRRIESEYPLHKQVYLDDVEELKKVLNGAEPEDLEKLDCRGRTPLMLAVTLGHKQCAFELLKHGANADAQNKGMWSVSHEAISNGDQELVKNVIMYRDYQRSNRGSSSMRDCLKTLEGSPDFYCEMGWEFASWVPFISRMCPSDTYKIYKQGSKVRIDTTLVGFESSRWKRGNQTYIFRLDEAGQPEFIILDHEATVQTLHDTEPLEEFSPTEEAVEMRMKSPISTTFIDVDKIGFERSYRGGLLGWISSTEKSETIDEYECKVCFTSALIRDLLLLDWNFEEFCRNSCELSVSR</sequence>
<dbReference type="PROSITE" id="PS50088">
    <property type="entry name" value="ANK_REPEAT"/>
    <property type="match status" value="1"/>
</dbReference>
<dbReference type="InterPro" id="IPR002110">
    <property type="entry name" value="Ankyrin_rpt"/>
</dbReference>
<evidence type="ECO:0000256" key="4">
    <source>
        <dbReference type="PROSITE-ProRule" id="PRU00023"/>
    </source>
</evidence>
<evidence type="ECO:0000313" key="8">
    <source>
        <dbReference type="WBParaSite" id="HPBE_0000101301-mRNA-1"/>
    </source>
</evidence>
<dbReference type="PROSITE" id="PS50297">
    <property type="entry name" value="ANK_REP_REGION"/>
    <property type="match status" value="1"/>
</dbReference>
<dbReference type="Pfam" id="PF12796">
    <property type="entry name" value="Ank_2"/>
    <property type="match status" value="1"/>
</dbReference>
<dbReference type="PANTHER" id="PTHR12447">
    <property type="entry name" value="ANKYRIN REPEAT DOMAIN-CONTAINING PROTEIN 13"/>
    <property type="match status" value="1"/>
</dbReference>
<dbReference type="SMART" id="SM00248">
    <property type="entry name" value="ANK"/>
    <property type="match status" value="1"/>
</dbReference>
<dbReference type="GO" id="GO:0005737">
    <property type="term" value="C:cytoplasm"/>
    <property type="evidence" value="ECO:0007669"/>
    <property type="project" value="TreeGrafter"/>
</dbReference>
<proteinExistence type="predicted"/>
<dbReference type="OrthoDB" id="1585644at2759"/>
<feature type="repeat" description="ANK" evidence="4">
    <location>
        <begin position="41"/>
        <end position="73"/>
    </location>
</feature>
<keyword evidence="3" id="KW-0472">Membrane</keyword>
<evidence type="ECO:0000313" key="6">
    <source>
        <dbReference type="EMBL" id="VDO19396.1"/>
    </source>
</evidence>
<accession>A0A183F4C1</accession>
<accession>A0A3P7TDS9</accession>
<dbReference type="InterPro" id="IPR036770">
    <property type="entry name" value="Ankyrin_rpt-contain_sf"/>
</dbReference>
<dbReference type="WBParaSite" id="HPBE_0000101301-mRNA-1">
    <property type="protein sequence ID" value="HPBE_0000101301-mRNA-1"/>
    <property type="gene ID" value="HPBE_0000101301"/>
</dbReference>
<dbReference type="GO" id="GO:0012505">
    <property type="term" value="C:endomembrane system"/>
    <property type="evidence" value="ECO:0007669"/>
    <property type="project" value="UniProtKB-SubCell"/>
</dbReference>